<reference evidence="8 9" key="1">
    <citation type="submission" date="2016-03" db="EMBL/GenBank/DDBJ databases">
        <authorList>
            <person name="Ploux O."/>
        </authorList>
    </citation>
    <scope>NUCLEOTIDE SEQUENCE [LARGE SCALE GENOMIC DNA]</scope>
    <source>
        <strain evidence="8 9">URUG2</strain>
    </source>
</reference>
<keyword evidence="9" id="KW-1185">Reference proteome</keyword>
<dbReference type="Proteomes" id="UP000225277">
    <property type="component" value="Unassembled WGS sequence"/>
</dbReference>
<sequence>MIYFAIFPTVMTMRSSNPVKHAEEGAGHPTRHWWKYIRAPSRSDRQFLKQLFTEVKAHDNWFMFFSTLTVMVIEMFETKIPDGFVSVLVESISAYSNVGVSMGVPSDGYSFSGSMNWPSRISLCVVMLQGKFRSLPVATDMATVNHSEEAATVEEHDVETGIEAAQDDPDQETYEESTRASWPERVDSMAKQPGSVDIQDIAQEGMIS</sequence>
<name>A0A2D3V5M2_9PEZI</name>
<feature type="compositionally biased region" description="Acidic residues" evidence="7">
    <location>
        <begin position="165"/>
        <end position="175"/>
    </location>
</feature>
<dbReference type="AlphaFoldDB" id="A0A2D3V5M2"/>
<dbReference type="InterPro" id="IPR051143">
    <property type="entry name" value="TrkH_K-transport"/>
</dbReference>
<evidence type="ECO:0000313" key="9">
    <source>
        <dbReference type="Proteomes" id="UP000225277"/>
    </source>
</evidence>
<comment type="subcellular location">
    <subcellularLocation>
        <location evidence="1">Membrane</location>
        <topology evidence="1">Multi-pass membrane protein</topology>
    </subcellularLocation>
</comment>
<dbReference type="PANTHER" id="PTHR31064">
    <property type="entry name" value="POTASSIUM TRANSPORT PROTEIN DDB_G0292412-RELATED"/>
    <property type="match status" value="1"/>
</dbReference>
<keyword evidence="3" id="KW-0812">Transmembrane</keyword>
<proteinExistence type="predicted"/>
<keyword evidence="2" id="KW-0813">Transport</keyword>
<dbReference type="Pfam" id="PF02386">
    <property type="entry name" value="TrkH"/>
    <property type="match status" value="1"/>
</dbReference>
<evidence type="ECO:0000256" key="3">
    <source>
        <dbReference type="ARBA" id="ARBA00022692"/>
    </source>
</evidence>
<dbReference type="PANTHER" id="PTHR31064:SF37">
    <property type="entry name" value="TRANSPORTER, PUTATIVE (EUROFUNG)-RELATED"/>
    <property type="match status" value="1"/>
</dbReference>
<protein>
    <submittedName>
        <fullName evidence="8">Uncharacterized protein</fullName>
    </submittedName>
</protein>
<evidence type="ECO:0000256" key="1">
    <source>
        <dbReference type="ARBA" id="ARBA00004141"/>
    </source>
</evidence>
<keyword evidence="4" id="KW-1133">Transmembrane helix</keyword>
<dbReference type="GO" id="GO:1990573">
    <property type="term" value="P:potassium ion import across plasma membrane"/>
    <property type="evidence" value="ECO:0007669"/>
    <property type="project" value="TreeGrafter"/>
</dbReference>
<feature type="region of interest" description="Disordered" evidence="7">
    <location>
        <begin position="151"/>
        <end position="208"/>
    </location>
</feature>
<keyword evidence="6" id="KW-0472">Membrane</keyword>
<accession>A0A2D3V5M2</accession>
<dbReference type="OrthoDB" id="9999863at2759"/>
<dbReference type="GO" id="GO:0005886">
    <property type="term" value="C:plasma membrane"/>
    <property type="evidence" value="ECO:0007669"/>
    <property type="project" value="TreeGrafter"/>
</dbReference>
<gene>
    <name evidence="8" type="ORF">RCC_06608</name>
</gene>
<feature type="unsure residue" description="D or N" evidence="8">
    <location>
        <position position="167"/>
    </location>
</feature>
<evidence type="ECO:0000313" key="8">
    <source>
        <dbReference type="EMBL" id="CZT20750.1"/>
    </source>
</evidence>
<feature type="compositionally biased region" description="Basic and acidic residues" evidence="7">
    <location>
        <begin position="176"/>
        <end position="188"/>
    </location>
</feature>
<evidence type="ECO:0000256" key="5">
    <source>
        <dbReference type="ARBA" id="ARBA00023065"/>
    </source>
</evidence>
<evidence type="ECO:0000256" key="4">
    <source>
        <dbReference type="ARBA" id="ARBA00022989"/>
    </source>
</evidence>
<evidence type="ECO:0000256" key="2">
    <source>
        <dbReference type="ARBA" id="ARBA00022448"/>
    </source>
</evidence>
<dbReference type="STRING" id="112498.A0A2D3V5M2"/>
<dbReference type="GO" id="GO:0030007">
    <property type="term" value="P:intracellular potassium ion homeostasis"/>
    <property type="evidence" value="ECO:0007669"/>
    <property type="project" value="TreeGrafter"/>
</dbReference>
<keyword evidence="5" id="KW-0406">Ion transport</keyword>
<dbReference type="InterPro" id="IPR003445">
    <property type="entry name" value="Cat_transpt"/>
</dbReference>
<evidence type="ECO:0000256" key="6">
    <source>
        <dbReference type="ARBA" id="ARBA00023136"/>
    </source>
</evidence>
<organism evidence="8 9">
    <name type="scientific">Ramularia collo-cygni</name>
    <dbReference type="NCBI Taxonomy" id="112498"/>
    <lineage>
        <taxon>Eukaryota</taxon>
        <taxon>Fungi</taxon>
        <taxon>Dikarya</taxon>
        <taxon>Ascomycota</taxon>
        <taxon>Pezizomycotina</taxon>
        <taxon>Dothideomycetes</taxon>
        <taxon>Dothideomycetidae</taxon>
        <taxon>Mycosphaerellales</taxon>
        <taxon>Mycosphaerellaceae</taxon>
        <taxon>Ramularia</taxon>
    </lineage>
</organism>
<dbReference type="EMBL" id="FJUY01000009">
    <property type="protein sequence ID" value="CZT20750.1"/>
    <property type="molecule type" value="Genomic_DNA"/>
</dbReference>
<dbReference type="GO" id="GO:0140107">
    <property type="term" value="F:high-affinity potassium ion transmembrane transporter activity"/>
    <property type="evidence" value="ECO:0007669"/>
    <property type="project" value="TreeGrafter"/>
</dbReference>
<evidence type="ECO:0000256" key="7">
    <source>
        <dbReference type="SAM" id="MobiDB-lite"/>
    </source>
</evidence>